<accession>A0ABW9QX27</accession>
<proteinExistence type="predicted"/>
<gene>
    <name evidence="3" type="ORF">GHK86_16095</name>
</gene>
<dbReference type="SUPFAM" id="SSF49493">
    <property type="entry name" value="HSP40/DnaJ peptide-binding domain"/>
    <property type="match status" value="1"/>
</dbReference>
<comment type="caution">
    <text evidence="3">The sequence shown here is derived from an EMBL/GenBank/DDBJ whole genome shotgun (WGS) entry which is preliminary data.</text>
</comment>
<protein>
    <recommendedName>
        <fullName evidence="2">Chaperone DnaJ C-terminal domain-containing protein</fullName>
    </recommendedName>
</protein>
<dbReference type="Gene3D" id="2.60.260.20">
    <property type="entry name" value="Urease metallochaperone UreE, N-terminal domain"/>
    <property type="match status" value="1"/>
</dbReference>
<feature type="non-terminal residue" evidence="3">
    <location>
        <position position="1"/>
    </location>
</feature>
<evidence type="ECO:0000313" key="4">
    <source>
        <dbReference type="Proteomes" id="UP000437736"/>
    </source>
</evidence>
<reference evidence="3 4" key="1">
    <citation type="submission" date="2019-11" db="EMBL/GenBank/DDBJ databases">
        <title>Acidiferrimicrobium australis gen. nov., sp. nov., an acidophilic and obligately heterotrophic, member of the Actinobacteria that catalyses dissimilatory oxido- reduction of iron isolated from metal-rich acidic water in Chile.</title>
        <authorList>
            <person name="Gonzalez D."/>
            <person name="Huber K."/>
            <person name="Hedrich S."/>
            <person name="Rojas-Villalobos C."/>
            <person name="Quatrini R."/>
            <person name="Dinamarca M.A."/>
            <person name="Schwarz A."/>
            <person name="Canales C."/>
            <person name="Nancucheo I."/>
        </authorList>
    </citation>
    <scope>NUCLEOTIDE SEQUENCE [LARGE SCALE GENOMIC DNA]</scope>
    <source>
        <strain evidence="3 4">USS-CCA1</strain>
    </source>
</reference>
<evidence type="ECO:0000259" key="2">
    <source>
        <dbReference type="Pfam" id="PF01556"/>
    </source>
</evidence>
<feature type="domain" description="Chaperone DnaJ C-terminal" evidence="2">
    <location>
        <begin position="1"/>
        <end position="46"/>
    </location>
</feature>
<evidence type="ECO:0000256" key="1">
    <source>
        <dbReference type="SAM" id="MobiDB-lite"/>
    </source>
</evidence>
<dbReference type="Proteomes" id="UP000437736">
    <property type="component" value="Unassembled WGS sequence"/>
</dbReference>
<dbReference type="InterPro" id="IPR002939">
    <property type="entry name" value="DnaJ_C"/>
</dbReference>
<feature type="region of interest" description="Disordered" evidence="1">
    <location>
        <begin position="1"/>
        <end position="20"/>
    </location>
</feature>
<dbReference type="Pfam" id="PF01556">
    <property type="entry name" value="DnaJ_C"/>
    <property type="match status" value="1"/>
</dbReference>
<dbReference type="InterPro" id="IPR008971">
    <property type="entry name" value="HSP40/DnaJ_pept-bd"/>
</dbReference>
<organism evidence="3 4">
    <name type="scientific">Acidiferrimicrobium australe</name>
    <dbReference type="NCBI Taxonomy" id="2664430"/>
    <lineage>
        <taxon>Bacteria</taxon>
        <taxon>Bacillati</taxon>
        <taxon>Actinomycetota</taxon>
        <taxon>Acidimicrobiia</taxon>
        <taxon>Acidimicrobiales</taxon>
        <taxon>Acidimicrobiaceae</taxon>
        <taxon>Acidiferrimicrobium</taxon>
    </lineage>
</organism>
<name>A0ABW9QX27_9ACTN</name>
<evidence type="ECO:0000313" key="3">
    <source>
        <dbReference type="EMBL" id="MST34237.1"/>
    </source>
</evidence>
<dbReference type="EMBL" id="WJHE01000907">
    <property type="protein sequence ID" value="MST34237.1"/>
    <property type="molecule type" value="Genomic_DNA"/>
</dbReference>
<sequence length="79" mass="8034">PTLDKPVTVKIPAGSRSGRTLRLRGRGVPARSGAGDLLVTVEVAVPTAPTPEQRDLVQSLASVSDGDALRAALFAGSVS</sequence>
<keyword evidence="4" id="KW-1185">Reference proteome</keyword>